<organism evidence="1 2">
    <name type="scientific">Albidovulum denitrificans</name>
    <dbReference type="NCBI Taxonomy" id="404881"/>
    <lineage>
        <taxon>Bacteria</taxon>
        <taxon>Pseudomonadati</taxon>
        <taxon>Pseudomonadota</taxon>
        <taxon>Alphaproteobacteria</taxon>
        <taxon>Rhodobacterales</taxon>
        <taxon>Paracoccaceae</taxon>
        <taxon>Albidovulum</taxon>
    </lineage>
</organism>
<dbReference type="PANTHER" id="PTHR36513:SF1">
    <property type="entry name" value="TRANSMEMBRANE PROTEIN"/>
    <property type="match status" value="1"/>
</dbReference>
<dbReference type="PANTHER" id="PTHR36513">
    <property type="entry name" value="ABC TRANSMEMBRANE TYPE-1 DOMAIN-CONTAINING PROTEIN"/>
    <property type="match status" value="1"/>
</dbReference>
<dbReference type="Pfam" id="PF05990">
    <property type="entry name" value="DUF900"/>
    <property type="match status" value="1"/>
</dbReference>
<dbReference type="InterPro" id="IPR010297">
    <property type="entry name" value="DUF900_hydrolase"/>
</dbReference>
<dbReference type="RefSeq" id="WP_105514796.1">
    <property type="nucleotide sequence ID" value="NZ_PVEP01000004.1"/>
</dbReference>
<dbReference type="SUPFAM" id="SSF53474">
    <property type="entry name" value="alpha/beta-Hydrolases"/>
    <property type="match status" value="1"/>
</dbReference>
<dbReference type="AlphaFoldDB" id="A0A2S8S7A4"/>
<evidence type="ECO:0000313" key="2">
    <source>
        <dbReference type="Proteomes" id="UP000238338"/>
    </source>
</evidence>
<dbReference type="PIRSF" id="PIRSF033909">
    <property type="entry name" value="UCP033909"/>
    <property type="match status" value="1"/>
</dbReference>
<dbReference type="Proteomes" id="UP000238338">
    <property type="component" value="Unassembled WGS sequence"/>
</dbReference>
<dbReference type="EMBL" id="PVEP01000004">
    <property type="protein sequence ID" value="PQV56618.1"/>
    <property type="molecule type" value="Genomic_DNA"/>
</dbReference>
<accession>A0A2S8S7A4</accession>
<protein>
    <submittedName>
        <fullName evidence="1">Esterase/lipase superfamily enzyme</fullName>
    </submittedName>
</protein>
<sequence length="369" mass="39692">MARYLVLVFVIFGLTACAPRGRMVVDPSAARVGTVERLYIGTTRSPDPETGDPFGSGRSGVTRYLQLDVSVPPERKPGQITWPSKRGPAQPATDFLATGETLYAAPADFRAALRRDLPPQREAIVFVHGFNNNFPEGAYRLAQIGHDLDIKAALVHYSWPSRAHPLGYAYDRDSALFARDGLEDLLHQVEAAGARRITVVAHSMGAALTMETLRQIAIARDTGLKSKIAGVVLVSPDVDIDVFRAQADRIGRLPEPFVIFTSKRDRALQLAARLSGQKERLGNIKDIGVLSDLKVTFLDTTAFSTGAGHFNLGDSPSLISILGRLPDIDRAFAGDPTGRTGFLPGAILTVRSATEIVLSPVTALAGGTN</sequence>
<dbReference type="PROSITE" id="PS51257">
    <property type="entry name" value="PROKAR_LIPOPROTEIN"/>
    <property type="match status" value="1"/>
</dbReference>
<proteinExistence type="predicted"/>
<dbReference type="InterPro" id="IPR014586">
    <property type="entry name" value="UCP033909"/>
</dbReference>
<dbReference type="OrthoDB" id="9797755at2"/>
<dbReference type="InterPro" id="IPR029058">
    <property type="entry name" value="AB_hydrolase_fold"/>
</dbReference>
<evidence type="ECO:0000313" key="1">
    <source>
        <dbReference type="EMBL" id="PQV56618.1"/>
    </source>
</evidence>
<comment type="caution">
    <text evidence="1">The sequence shown here is derived from an EMBL/GenBank/DDBJ whole genome shotgun (WGS) entry which is preliminary data.</text>
</comment>
<keyword evidence="2" id="KW-1185">Reference proteome</keyword>
<name>A0A2S8S7A4_9RHOB</name>
<reference evidence="1 2" key="1">
    <citation type="submission" date="2018-02" db="EMBL/GenBank/DDBJ databases">
        <title>Genomic Encyclopedia of Archaeal and Bacterial Type Strains, Phase II (KMG-II): from individual species to whole genera.</title>
        <authorList>
            <person name="Goeker M."/>
        </authorList>
    </citation>
    <scope>NUCLEOTIDE SEQUENCE [LARGE SCALE GENOMIC DNA]</scope>
    <source>
        <strain evidence="1 2">DSM 18921</strain>
    </source>
</reference>
<gene>
    <name evidence="1" type="ORF">LX70_02191</name>
</gene>
<dbReference type="Gene3D" id="3.40.50.1820">
    <property type="entry name" value="alpha/beta hydrolase"/>
    <property type="match status" value="1"/>
</dbReference>